<dbReference type="InterPro" id="IPR045179">
    <property type="entry name" value="YgfZ/GcvT"/>
</dbReference>
<dbReference type="RefSeq" id="WP_306100559.1">
    <property type="nucleotide sequence ID" value="NZ_CP162601.1"/>
</dbReference>
<dbReference type="InterPro" id="IPR017703">
    <property type="entry name" value="YgfZ/GCV_T_CS"/>
</dbReference>
<dbReference type="PANTHER" id="PTHR22602">
    <property type="entry name" value="TRANSFERASE CAF17, MITOCHONDRIAL-RELATED"/>
    <property type="match status" value="1"/>
</dbReference>
<dbReference type="Gene3D" id="3.30.70.1400">
    <property type="entry name" value="Aminomethyltransferase beta-barrel domains"/>
    <property type="match status" value="1"/>
</dbReference>
<dbReference type="InterPro" id="IPR029043">
    <property type="entry name" value="GcvT/YgfZ_C"/>
</dbReference>
<sequence>MQWSEQFHPSPLDEQSALPQLALVNLDQYKAITLVGEDASSYLQGQITCDVTSLDREQSTLGAHCDAKGKVWSVFRLFHHQAGLAMVQDADGLATELTEIKKYAVFSKVTIEESQHIVMGLMGQNVQDFIDAQTETRADVRSVLGGTAVKIDSQRWMLLVEPEHLEHYLNAVETKFTASIWDRFDIEAGLPRLPKSQQNQHIPQALNLHLLGAISFTKGCYTGQEIVARAKYRGINKRALYPVKTTGTLQASSSLTLERQVGENWRGAGELLIHYRFETQGAIGLVVLPNNLEQDTRLRLAEQPELEWSIMDLPYSLTEE</sequence>
<dbReference type="NCBIfam" id="NF007110">
    <property type="entry name" value="PRK09559.1"/>
    <property type="match status" value="1"/>
</dbReference>
<protein>
    <submittedName>
        <fullName evidence="2">tRNA-modifying protein YgfZ</fullName>
    </submittedName>
</protein>
<name>A0AB39HF16_9VIBR</name>
<dbReference type="AlphaFoldDB" id="A0AB39HF16"/>
<dbReference type="GO" id="GO:0016226">
    <property type="term" value="P:iron-sulfur cluster assembly"/>
    <property type="evidence" value="ECO:0007669"/>
    <property type="project" value="TreeGrafter"/>
</dbReference>
<dbReference type="KEGG" id="vih:AB0763_11430"/>
<dbReference type="EMBL" id="CP162601">
    <property type="protein sequence ID" value="XDK24789.1"/>
    <property type="molecule type" value="Genomic_DNA"/>
</dbReference>
<dbReference type="PANTHER" id="PTHR22602:SF0">
    <property type="entry name" value="TRANSFERASE CAF17, MITOCHONDRIAL-RELATED"/>
    <property type="match status" value="1"/>
</dbReference>
<dbReference type="InterPro" id="IPR048451">
    <property type="entry name" value="YgfZ_barrel"/>
</dbReference>
<dbReference type="Pfam" id="PF21130">
    <property type="entry name" value="YgfZ_barrel"/>
    <property type="match status" value="1"/>
</dbReference>
<dbReference type="Gene3D" id="3.30.70.1630">
    <property type="match status" value="1"/>
</dbReference>
<proteinExistence type="predicted"/>
<accession>A0AB39HF16</accession>
<evidence type="ECO:0000313" key="2">
    <source>
        <dbReference type="EMBL" id="XDK24789.1"/>
    </source>
</evidence>
<dbReference type="SUPFAM" id="SSF103025">
    <property type="entry name" value="Folate-binding domain"/>
    <property type="match status" value="1"/>
</dbReference>
<feature type="domain" description="tRNA-modifying protein YgfZ-like beta-barrel" evidence="1">
    <location>
        <begin position="236"/>
        <end position="302"/>
    </location>
</feature>
<dbReference type="SUPFAM" id="SSF101790">
    <property type="entry name" value="Aminomethyltransferase beta-barrel domain"/>
    <property type="match status" value="1"/>
</dbReference>
<reference evidence="2" key="1">
    <citation type="submission" date="2024-07" db="EMBL/GenBank/DDBJ databases">
        <title>Genome Analysis of a Potential Novel Vibrio Species Secreting pH- and Thermo-stable Alginate Lyase and its Application in Producing Alginate Oligosaccharides.</title>
        <authorList>
            <person name="Huang H."/>
            <person name="Bao K."/>
        </authorList>
    </citation>
    <scope>NUCLEOTIDE SEQUENCE</scope>
    <source>
        <strain evidence="2">HB236076</strain>
    </source>
</reference>
<dbReference type="Gene3D" id="2.40.30.160">
    <property type="match status" value="1"/>
</dbReference>
<dbReference type="NCBIfam" id="TIGR03317">
    <property type="entry name" value="ygfZ_signature"/>
    <property type="match status" value="1"/>
</dbReference>
<organism evidence="2">
    <name type="scientific">Vibrio sp. HB236076</name>
    <dbReference type="NCBI Taxonomy" id="3232307"/>
    <lineage>
        <taxon>Bacteria</taxon>
        <taxon>Pseudomonadati</taxon>
        <taxon>Pseudomonadota</taxon>
        <taxon>Gammaproteobacteria</taxon>
        <taxon>Vibrionales</taxon>
        <taxon>Vibrionaceae</taxon>
        <taxon>Vibrio</taxon>
    </lineage>
</organism>
<gene>
    <name evidence="2" type="primary">ygfZ</name>
    <name evidence="2" type="ORF">AB0763_11430</name>
</gene>
<evidence type="ECO:0000259" key="1">
    <source>
        <dbReference type="Pfam" id="PF21130"/>
    </source>
</evidence>